<evidence type="ECO:0000256" key="1">
    <source>
        <dbReference type="SAM" id="MobiDB-lite"/>
    </source>
</evidence>
<feature type="signal peptide" evidence="2">
    <location>
        <begin position="1"/>
        <end position="18"/>
    </location>
</feature>
<evidence type="ECO:0000313" key="4">
    <source>
        <dbReference type="Proteomes" id="UP000275846"/>
    </source>
</evidence>
<evidence type="ECO:0000313" key="3">
    <source>
        <dbReference type="EMBL" id="VDL96891.1"/>
    </source>
</evidence>
<feature type="region of interest" description="Disordered" evidence="1">
    <location>
        <begin position="63"/>
        <end position="134"/>
    </location>
</feature>
<reference evidence="5" key="1">
    <citation type="submission" date="2016-06" db="UniProtKB">
        <authorList>
            <consortium name="WormBaseParasite"/>
        </authorList>
    </citation>
    <scope>IDENTIFICATION</scope>
</reference>
<reference evidence="3 4" key="2">
    <citation type="submission" date="2018-11" db="EMBL/GenBank/DDBJ databases">
        <authorList>
            <consortium name="Pathogen Informatics"/>
        </authorList>
    </citation>
    <scope>NUCLEOTIDE SEQUENCE [LARGE SCALE GENOMIC DNA]</scope>
    <source>
        <strain evidence="3 4">NST_G2</strain>
    </source>
</reference>
<evidence type="ECO:0000313" key="5">
    <source>
        <dbReference type="WBParaSite" id="SSLN_0001091501-mRNA-1"/>
    </source>
</evidence>
<keyword evidence="2" id="KW-0732">Signal</keyword>
<accession>A0A183T208</accession>
<dbReference type="AlphaFoldDB" id="A0A183T208"/>
<protein>
    <submittedName>
        <fullName evidence="5">Secreted protein</fullName>
    </submittedName>
</protein>
<dbReference type="WBParaSite" id="SSLN_0001091501-mRNA-1">
    <property type="protein sequence ID" value="SSLN_0001091501-mRNA-1"/>
    <property type="gene ID" value="SSLN_0001091501"/>
</dbReference>
<gene>
    <name evidence="3" type="ORF">SSLN_LOCUS10506</name>
</gene>
<keyword evidence="4" id="KW-1185">Reference proteome</keyword>
<name>A0A183T208_SCHSO</name>
<sequence>MTCRFFLINFLVADRVLLLCRVGFEDSCRSGIPFIRIRSTTSGHRSHHMGLFGYVHIHDGGIQRDASTTNTPSTPVNTTNPNPLMSATTTTGQHGHHKPDPNIKQPLHQRMHHTLSPSSPPNLGASHVSEKCVL</sequence>
<feature type="compositionally biased region" description="Low complexity" evidence="1">
    <location>
        <begin position="67"/>
        <end position="83"/>
    </location>
</feature>
<evidence type="ECO:0000256" key="2">
    <source>
        <dbReference type="SAM" id="SignalP"/>
    </source>
</evidence>
<dbReference type="Proteomes" id="UP000275846">
    <property type="component" value="Unassembled WGS sequence"/>
</dbReference>
<organism evidence="5">
    <name type="scientific">Schistocephalus solidus</name>
    <name type="common">Tapeworm</name>
    <dbReference type="NCBI Taxonomy" id="70667"/>
    <lineage>
        <taxon>Eukaryota</taxon>
        <taxon>Metazoa</taxon>
        <taxon>Spiralia</taxon>
        <taxon>Lophotrochozoa</taxon>
        <taxon>Platyhelminthes</taxon>
        <taxon>Cestoda</taxon>
        <taxon>Eucestoda</taxon>
        <taxon>Diphyllobothriidea</taxon>
        <taxon>Diphyllobothriidae</taxon>
        <taxon>Schistocephalus</taxon>
    </lineage>
</organism>
<feature type="chain" id="PRO_5043141408" evidence="2">
    <location>
        <begin position="19"/>
        <end position="134"/>
    </location>
</feature>
<dbReference type="EMBL" id="UYSU01035919">
    <property type="protein sequence ID" value="VDL96891.1"/>
    <property type="molecule type" value="Genomic_DNA"/>
</dbReference>
<proteinExistence type="predicted"/>